<accession>A0A0R3X7Z5</accession>
<proteinExistence type="predicted"/>
<evidence type="ECO:0000313" key="2">
    <source>
        <dbReference type="EMBL" id="VDM34541.1"/>
    </source>
</evidence>
<reference evidence="2 3" key="2">
    <citation type="submission" date="2018-11" db="EMBL/GenBank/DDBJ databases">
        <authorList>
            <consortium name="Pathogen Informatics"/>
        </authorList>
    </citation>
    <scope>NUCLEOTIDE SEQUENCE [LARGE SCALE GENOMIC DNA]</scope>
</reference>
<sequence length="159" mass="16272">MPTPVQCQPTKLSESKFSPSPPPPTVNTPCTMGGGEGLHCGATSTRKPPPPPFLYACAGAVCHCIGAIVASTPAPKGQLLLCSNFRGDGGRNDGAVVKYPVAANAADGGDDTDETCCTVSLGVVQCLVAIIIGGCKEDNGSESVRCRLRNGSMHTDQLK</sequence>
<evidence type="ECO:0000313" key="4">
    <source>
        <dbReference type="WBParaSite" id="TTAC_0000967001-mRNA-1"/>
    </source>
</evidence>
<organism evidence="4">
    <name type="scientific">Hydatigena taeniaeformis</name>
    <name type="common">Feline tapeworm</name>
    <name type="synonym">Taenia taeniaeformis</name>
    <dbReference type="NCBI Taxonomy" id="6205"/>
    <lineage>
        <taxon>Eukaryota</taxon>
        <taxon>Metazoa</taxon>
        <taxon>Spiralia</taxon>
        <taxon>Lophotrochozoa</taxon>
        <taxon>Platyhelminthes</taxon>
        <taxon>Cestoda</taxon>
        <taxon>Eucestoda</taxon>
        <taxon>Cyclophyllidea</taxon>
        <taxon>Taeniidae</taxon>
        <taxon>Hydatigera</taxon>
    </lineage>
</organism>
<feature type="region of interest" description="Disordered" evidence="1">
    <location>
        <begin position="1"/>
        <end position="27"/>
    </location>
</feature>
<keyword evidence="3" id="KW-1185">Reference proteome</keyword>
<dbReference type="WBParaSite" id="TTAC_0000967001-mRNA-1">
    <property type="protein sequence ID" value="TTAC_0000967001-mRNA-1"/>
    <property type="gene ID" value="TTAC_0000967001"/>
</dbReference>
<dbReference type="AlphaFoldDB" id="A0A0R3X7Z5"/>
<dbReference type="EMBL" id="UYWX01020962">
    <property type="protein sequence ID" value="VDM34541.1"/>
    <property type="molecule type" value="Genomic_DNA"/>
</dbReference>
<name>A0A0R3X7Z5_HYDTA</name>
<evidence type="ECO:0000256" key="1">
    <source>
        <dbReference type="SAM" id="MobiDB-lite"/>
    </source>
</evidence>
<feature type="compositionally biased region" description="Polar residues" evidence="1">
    <location>
        <begin position="1"/>
        <end position="17"/>
    </location>
</feature>
<reference evidence="4" key="1">
    <citation type="submission" date="2017-02" db="UniProtKB">
        <authorList>
            <consortium name="WormBaseParasite"/>
        </authorList>
    </citation>
    <scope>IDENTIFICATION</scope>
</reference>
<protein>
    <submittedName>
        <fullName evidence="2 4">Uncharacterized protein</fullName>
    </submittedName>
</protein>
<evidence type="ECO:0000313" key="3">
    <source>
        <dbReference type="Proteomes" id="UP000274429"/>
    </source>
</evidence>
<gene>
    <name evidence="2" type="ORF">TTAC_LOCUS9655</name>
</gene>
<dbReference type="Proteomes" id="UP000274429">
    <property type="component" value="Unassembled WGS sequence"/>
</dbReference>